<evidence type="ECO:0000259" key="1">
    <source>
        <dbReference type="Pfam" id="PF20415"/>
    </source>
</evidence>
<dbReference type="STRING" id="1884261.A0A5C3QGG1"/>
<reference evidence="2 3" key="1">
    <citation type="journal article" date="2019" name="Nat. Ecol. Evol.">
        <title>Megaphylogeny resolves global patterns of mushroom evolution.</title>
        <authorList>
            <person name="Varga T."/>
            <person name="Krizsan K."/>
            <person name="Foldi C."/>
            <person name="Dima B."/>
            <person name="Sanchez-Garcia M."/>
            <person name="Sanchez-Ramirez S."/>
            <person name="Szollosi G.J."/>
            <person name="Szarkandi J.G."/>
            <person name="Papp V."/>
            <person name="Albert L."/>
            <person name="Andreopoulos W."/>
            <person name="Angelini C."/>
            <person name="Antonin V."/>
            <person name="Barry K.W."/>
            <person name="Bougher N.L."/>
            <person name="Buchanan P."/>
            <person name="Buyck B."/>
            <person name="Bense V."/>
            <person name="Catcheside P."/>
            <person name="Chovatia M."/>
            <person name="Cooper J."/>
            <person name="Damon W."/>
            <person name="Desjardin D."/>
            <person name="Finy P."/>
            <person name="Geml J."/>
            <person name="Haridas S."/>
            <person name="Hughes K."/>
            <person name="Justo A."/>
            <person name="Karasinski D."/>
            <person name="Kautmanova I."/>
            <person name="Kiss B."/>
            <person name="Kocsube S."/>
            <person name="Kotiranta H."/>
            <person name="LaButti K.M."/>
            <person name="Lechner B.E."/>
            <person name="Liimatainen K."/>
            <person name="Lipzen A."/>
            <person name="Lukacs Z."/>
            <person name="Mihaltcheva S."/>
            <person name="Morgado L.N."/>
            <person name="Niskanen T."/>
            <person name="Noordeloos M.E."/>
            <person name="Ohm R.A."/>
            <person name="Ortiz-Santana B."/>
            <person name="Ovrebo C."/>
            <person name="Racz N."/>
            <person name="Riley R."/>
            <person name="Savchenko A."/>
            <person name="Shiryaev A."/>
            <person name="Soop K."/>
            <person name="Spirin V."/>
            <person name="Szebenyi C."/>
            <person name="Tomsovsky M."/>
            <person name="Tulloss R.E."/>
            <person name="Uehling J."/>
            <person name="Grigoriev I.V."/>
            <person name="Vagvolgyi C."/>
            <person name="Papp T."/>
            <person name="Martin F.M."/>
            <person name="Miettinen O."/>
            <person name="Hibbett D.S."/>
            <person name="Nagy L.G."/>
        </authorList>
    </citation>
    <scope>NUCLEOTIDE SEQUENCE [LARGE SCALE GENOMIC DNA]</scope>
    <source>
        <strain evidence="2 3">CBS 309.79</strain>
    </source>
</reference>
<evidence type="ECO:0000313" key="3">
    <source>
        <dbReference type="Proteomes" id="UP000305067"/>
    </source>
</evidence>
<evidence type="ECO:0000313" key="2">
    <source>
        <dbReference type="EMBL" id="TFL01096.1"/>
    </source>
</evidence>
<organism evidence="2 3">
    <name type="scientific">Pterulicium gracile</name>
    <dbReference type="NCBI Taxonomy" id="1884261"/>
    <lineage>
        <taxon>Eukaryota</taxon>
        <taxon>Fungi</taxon>
        <taxon>Dikarya</taxon>
        <taxon>Basidiomycota</taxon>
        <taxon>Agaricomycotina</taxon>
        <taxon>Agaricomycetes</taxon>
        <taxon>Agaricomycetidae</taxon>
        <taxon>Agaricales</taxon>
        <taxon>Pleurotineae</taxon>
        <taxon>Pterulaceae</taxon>
        <taxon>Pterulicium</taxon>
    </lineage>
</organism>
<sequence length="141" mass="15623">MLFSSSQCQLSTDDDRLSWTNGRDAPATFPRVSALRLTFHPAHHLPCFLQKPSDQGEYDVLSEAKKRGVSVAYRVHREKREGVPGGALGHGLRRLDFLCETNVFKGVVRPGEDAVVLPVTFWVVCSRNFGGMEGPVVLPDE</sequence>
<feature type="domain" description="DUF6699" evidence="1">
    <location>
        <begin position="2"/>
        <end position="109"/>
    </location>
</feature>
<dbReference type="AlphaFoldDB" id="A0A5C3QGG1"/>
<dbReference type="EMBL" id="ML178826">
    <property type="protein sequence ID" value="TFL01096.1"/>
    <property type="molecule type" value="Genomic_DNA"/>
</dbReference>
<protein>
    <recommendedName>
        <fullName evidence="1">DUF6699 domain-containing protein</fullName>
    </recommendedName>
</protein>
<dbReference type="Proteomes" id="UP000305067">
    <property type="component" value="Unassembled WGS sequence"/>
</dbReference>
<dbReference type="OrthoDB" id="3352225at2759"/>
<gene>
    <name evidence="2" type="ORF">BDV98DRAFT_568450</name>
</gene>
<proteinExistence type="predicted"/>
<keyword evidence="3" id="KW-1185">Reference proteome</keyword>
<dbReference type="InterPro" id="IPR046522">
    <property type="entry name" value="DUF6699"/>
</dbReference>
<name>A0A5C3QGG1_9AGAR</name>
<accession>A0A5C3QGG1</accession>
<dbReference type="Pfam" id="PF20415">
    <property type="entry name" value="DUF6699"/>
    <property type="match status" value="1"/>
</dbReference>